<accession>A0ACC0NS14</accession>
<keyword evidence="2" id="KW-1185">Reference proteome</keyword>
<protein>
    <submittedName>
        <fullName evidence="1">Uncharacterized protein</fullName>
    </submittedName>
</protein>
<organism evidence="1 2">
    <name type="scientific">Rhododendron molle</name>
    <name type="common">Chinese azalea</name>
    <name type="synonym">Azalea mollis</name>
    <dbReference type="NCBI Taxonomy" id="49168"/>
    <lineage>
        <taxon>Eukaryota</taxon>
        <taxon>Viridiplantae</taxon>
        <taxon>Streptophyta</taxon>
        <taxon>Embryophyta</taxon>
        <taxon>Tracheophyta</taxon>
        <taxon>Spermatophyta</taxon>
        <taxon>Magnoliopsida</taxon>
        <taxon>eudicotyledons</taxon>
        <taxon>Gunneridae</taxon>
        <taxon>Pentapetalae</taxon>
        <taxon>asterids</taxon>
        <taxon>Ericales</taxon>
        <taxon>Ericaceae</taxon>
        <taxon>Ericoideae</taxon>
        <taxon>Rhodoreae</taxon>
        <taxon>Rhododendron</taxon>
    </lineage>
</organism>
<proteinExistence type="predicted"/>
<evidence type="ECO:0000313" key="1">
    <source>
        <dbReference type="EMBL" id="KAI8556173.1"/>
    </source>
</evidence>
<dbReference type="Proteomes" id="UP001062846">
    <property type="component" value="Chromosome 5"/>
</dbReference>
<dbReference type="EMBL" id="CM046392">
    <property type="protein sequence ID" value="KAI8556173.1"/>
    <property type="molecule type" value="Genomic_DNA"/>
</dbReference>
<comment type="caution">
    <text evidence="1">The sequence shown here is derived from an EMBL/GenBank/DDBJ whole genome shotgun (WGS) entry which is preliminary data.</text>
</comment>
<gene>
    <name evidence="1" type="ORF">RHMOL_Rhmol05G0231200</name>
</gene>
<evidence type="ECO:0000313" key="2">
    <source>
        <dbReference type="Proteomes" id="UP001062846"/>
    </source>
</evidence>
<reference evidence="1" key="1">
    <citation type="submission" date="2022-02" db="EMBL/GenBank/DDBJ databases">
        <title>Plant Genome Project.</title>
        <authorList>
            <person name="Zhang R.-G."/>
        </authorList>
    </citation>
    <scope>NUCLEOTIDE SEQUENCE</scope>
    <source>
        <strain evidence="1">AT1</strain>
    </source>
</reference>
<name>A0ACC0NS14_RHOML</name>
<sequence>MAIESHSIRRKNVWVEDSRPLPHLPLETIGEILSRVPVKPLLRFRCVSKSWRSLISDPKFARAHLNVASASTDYTHHGLLLTSGFQNPKLKSCSVSSIMHGQSDSTAVDLDYPFEKTRERVWIEFNGSCNGLVYITVPDFMMYLWNPATRKSIKLPDIKLPNILYINTCGIGYDNCIDDYKVVVFLGVDVDTFIQERVEVYTLRTHSWRRIGDCPHSLHVTDSGKFVSGALHWPSLDSYWNIIVSLDLAKETYGEVLQPDYDRDNCLVSTVGVLSGCLCVLRHYNDCADVWVMKDYGIRESWTKLIAIPYLTPTTKLIAIPYLTPTTPTDNAYSVPLCILKNNEVLVGNEMHLVRYCPKDAEFSHPKIQNCFASFSAYPYIESLVSPDSNDGIQQQQQY</sequence>